<protein>
    <submittedName>
        <fullName evidence="2">Uncharacterized protein</fullName>
    </submittedName>
</protein>
<organism evidence="2">
    <name type="scientific">Saccharum spontaneum</name>
    <name type="common">Wild sugarcane</name>
    <dbReference type="NCBI Taxonomy" id="62335"/>
    <lineage>
        <taxon>Eukaryota</taxon>
        <taxon>Viridiplantae</taxon>
        <taxon>Streptophyta</taxon>
        <taxon>Embryophyta</taxon>
        <taxon>Tracheophyta</taxon>
        <taxon>Spermatophyta</taxon>
        <taxon>Magnoliopsida</taxon>
        <taxon>Liliopsida</taxon>
        <taxon>Poales</taxon>
        <taxon>Poaceae</taxon>
        <taxon>PACMAD clade</taxon>
        <taxon>Panicoideae</taxon>
        <taxon>Andropogonodae</taxon>
        <taxon>Andropogoneae</taxon>
        <taxon>Saccharinae</taxon>
        <taxon>Saccharum</taxon>
        <taxon>Saccharum officinarum species complex</taxon>
    </lineage>
</organism>
<accession>A0A678T542</accession>
<feature type="region of interest" description="Disordered" evidence="1">
    <location>
        <begin position="48"/>
        <end position="82"/>
    </location>
</feature>
<dbReference type="AlphaFoldDB" id="A0A678T542"/>
<name>A0A678T542_SACSP</name>
<dbReference type="EMBL" id="MH182551">
    <property type="protein sequence ID" value="AWA44976.1"/>
    <property type="molecule type" value="Genomic_DNA"/>
</dbReference>
<reference evidence="2" key="1">
    <citation type="submission" date="2018-04" db="EMBL/GenBank/DDBJ databases">
        <title>Comparative Analysis of Homologous Sequences of Saccharum officinarum and Saccharum spontaneum Reveals Independent Polyploidization Events.</title>
        <authorList>
            <person name="Sharma A."/>
            <person name="Song J."/>
            <person name="Lin Q."/>
            <person name="Singh R."/>
            <person name="Ramos N."/>
            <person name="Wang K."/>
            <person name="Zhang J."/>
            <person name="Ming R."/>
            <person name="Yu Q."/>
        </authorList>
    </citation>
    <scope>NUCLEOTIDE SEQUENCE</scope>
</reference>
<evidence type="ECO:0000313" key="2">
    <source>
        <dbReference type="EMBL" id="AWA44976.1"/>
    </source>
</evidence>
<gene>
    <name evidence="2" type="ORF">SS04J15_000009</name>
</gene>
<evidence type="ECO:0000256" key="1">
    <source>
        <dbReference type="SAM" id="MobiDB-lite"/>
    </source>
</evidence>
<sequence length="82" mass="9329">MSEEGREGDQWWWRRGQRQRLSLGRSREENGNVRLQIIILAAITDSSIAGGSPEEQEEQKMKQQPPKASKRKARGELPQVSG</sequence>
<proteinExistence type="predicted"/>